<keyword evidence="2" id="KW-1185">Reference proteome</keyword>
<accession>A0ACC6RJ62</accession>
<comment type="caution">
    <text evidence="1">The sequence shown here is derived from an EMBL/GenBank/DDBJ whole genome shotgun (WGS) entry which is preliminary data.</text>
</comment>
<protein>
    <submittedName>
        <fullName evidence="1">TolC family protein</fullName>
    </submittedName>
</protein>
<evidence type="ECO:0000313" key="2">
    <source>
        <dbReference type="Proteomes" id="UP001392318"/>
    </source>
</evidence>
<dbReference type="Proteomes" id="UP001392318">
    <property type="component" value="Unassembled WGS sequence"/>
</dbReference>
<sequence length="490" mass="52742">MSSPQSRAMVLRVFRFYRPNRVRATFAAVASGTALLAGCASYQAQPLATGPSLTTQDALARVQIDPAKMPLPELAAHRFDPSNGFDIEDIAMLAVANNPGLKVARDDLGIAQAQAFSAGLLPDPQVSVSSDYPGAAGLSRAFSYGLSMDVMAIVTRGANTKSANATVRKTDLGLLWQEWQVVAQAKQLYVRARFQDEVLPLLEKQTALARTRYERTAHAASEHNVTADSVTASLTAYEDARKQYTDMQHAREQTHHDLNALLGLAPDTTLTLIGDTAVTPMPDGTLDAAVAKLVLRRPDLIALQAGYEAQEQKYRAAILNQFPSLSVGFTRQRDTSEIYTSGFAINLTLPVFNRNRGNIAIEQATRQRLADEYQTRLNAAYADIAHLRADSAIAAHQLDQDDAALPGLERAAAQARDAYAVRNIVLGQYVDAQTAALARRIDAATAREALAEQRIGLQALLGSAIPDPDQAPSARGATAESAPTNTLVAR</sequence>
<dbReference type="EMBL" id="JAYMRU010000011">
    <property type="protein sequence ID" value="MEM5401658.1"/>
    <property type="molecule type" value="Genomic_DNA"/>
</dbReference>
<proteinExistence type="predicted"/>
<organism evidence="1 2">
    <name type="scientific">Paraburkholderia unamae</name>
    <dbReference type="NCBI Taxonomy" id="219649"/>
    <lineage>
        <taxon>Bacteria</taxon>
        <taxon>Pseudomonadati</taxon>
        <taxon>Pseudomonadota</taxon>
        <taxon>Betaproteobacteria</taxon>
        <taxon>Burkholderiales</taxon>
        <taxon>Burkholderiaceae</taxon>
        <taxon>Paraburkholderia</taxon>
    </lineage>
</organism>
<reference evidence="1" key="1">
    <citation type="submission" date="2024-01" db="EMBL/GenBank/DDBJ databases">
        <title>The diversity of rhizobia nodulating Mimosa spp. in eleven states of Brazil covering several biomes is determined by host plant, location, and edaphic factors.</title>
        <authorList>
            <person name="Rouws L."/>
            <person name="Barauna A."/>
            <person name="Beukes C."/>
            <person name="De Faria S.M."/>
            <person name="Gross E."/>
            <person name="Dos Reis Junior F.B."/>
            <person name="Simon M."/>
            <person name="Maluk M."/>
            <person name="Odee D.W."/>
            <person name="Kenicer G."/>
            <person name="Young J.P.W."/>
            <person name="Reis V.M."/>
            <person name="Zilli J."/>
            <person name="James E.K."/>
        </authorList>
    </citation>
    <scope>NUCLEOTIDE SEQUENCE</scope>
    <source>
        <strain evidence="1">JPY452</strain>
    </source>
</reference>
<name>A0ACC6RJ62_9BURK</name>
<gene>
    <name evidence="1" type="ORF">VSR83_16405</name>
</gene>
<evidence type="ECO:0000313" key="1">
    <source>
        <dbReference type="EMBL" id="MEM5401658.1"/>
    </source>
</evidence>